<reference evidence="5 6" key="1">
    <citation type="journal article" date="2013" name="J. Mol. Microbiol. Biotechnol.">
        <title>Analysis of the Complete Genomes of Acholeplasma brassicae , A. palmae and A. laidlawii and Their Comparison to the Obligate Parasites from ' Candidatus Phytoplasma'.</title>
        <authorList>
            <person name="Kube M."/>
            <person name="Siewert C."/>
            <person name="Migdoll A.M."/>
            <person name="Duduk B."/>
            <person name="Holz S."/>
            <person name="Rabus R."/>
            <person name="Seemuller E."/>
            <person name="Mitrovic J."/>
            <person name="Muller I."/>
            <person name="Buttner C."/>
            <person name="Reinhardt R."/>
        </authorList>
    </citation>
    <scope>NUCLEOTIDE SEQUENCE [LARGE SCALE GENOMIC DNA]</scope>
    <source>
        <strain evidence="5 6">J233</strain>
    </source>
</reference>
<evidence type="ECO:0000256" key="1">
    <source>
        <dbReference type="ARBA" id="ARBA00022490"/>
    </source>
</evidence>
<accession>U4KKC3</accession>
<evidence type="ECO:0000313" key="5">
    <source>
        <dbReference type="EMBL" id="CCV64027.1"/>
    </source>
</evidence>
<dbReference type="InterPro" id="IPR028989">
    <property type="entry name" value="RimP_N"/>
</dbReference>
<dbReference type="HOGENOM" id="CLU_070525_2_2_14"/>
<gene>
    <name evidence="3" type="primary">rimP</name>
    <name evidence="5" type="ORF">BN85404500</name>
</gene>
<dbReference type="GO" id="GO:0000028">
    <property type="term" value="P:ribosomal small subunit assembly"/>
    <property type="evidence" value="ECO:0007669"/>
    <property type="project" value="TreeGrafter"/>
</dbReference>
<dbReference type="Pfam" id="PF02576">
    <property type="entry name" value="RimP_N"/>
    <property type="match status" value="1"/>
</dbReference>
<dbReference type="InterPro" id="IPR036847">
    <property type="entry name" value="RimP_C_sf"/>
</dbReference>
<evidence type="ECO:0000256" key="2">
    <source>
        <dbReference type="ARBA" id="ARBA00022517"/>
    </source>
</evidence>
<dbReference type="KEGG" id="apal:BN85404500"/>
<organism evidence="5 6">
    <name type="scientific">Alteracholeplasma palmae (strain ATCC 49389 / J233)</name>
    <name type="common">Acholeplasma palmae</name>
    <dbReference type="NCBI Taxonomy" id="1318466"/>
    <lineage>
        <taxon>Bacteria</taxon>
        <taxon>Bacillati</taxon>
        <taxon>Mycoplasmatota</taxon>
        <taxon>Mollicutes</taxon>
        <taxon>Acholeplasmatales</taxon>
        <taxon>Acholeplasmataceae</taxon>
        <taxon>Acholeplasma</taxon>
    </lineage>
</organism>
<evidence type="ECO:0000313" key="6">
    <source>
        <dbReference type="Proteomes" id="UP000032740"/>
    </source>
</evidence>
<keyword evidence="2 3" id="KW-0690">Ribosome biogenesis</keyword>
<dbReference type="EMBL" id="FO681347">
    <property type="protein sequence ID" value="CCV64027.1"/>
    <property type="molecule type" value="Genomic_DNA"/>
</dbReference>
<evidence type="ECO:0000256" key="3">
    <source>
        <dbReference type="HAMAP-Rule" id="MF_01077"/>
    </source>
</evidence>
<feature type="domain" description="Ribosome maturation factor RimP N-terminal" evidence="4">
    <location>
        <begin position="9"/>
        <end position="78"/>
    </location>
</feature>
<keyword evidence="6" id="KW-1185">Reference proteome</keyword>
<dbReference type="SUPFAM" id="SSF74942">
    <property type="entry name" value="YhbC-like, C-terminal domain"/>
    <property type="match status" value="1"/>
</dbReference>
<sequence>MNFDKITNIITEILKELNMKLYSIKFKNEFGAQILEILIDEENLSHDIIEPINNKIIEAVSDELPDSVFLEVSSVGLERPLNNIEEVKAHKGGFLHIVSDFYKGDAVLEDVKEDVLVIAANQKGRKVIKEIPYSKISKIRKAIKF</sequence>
<dbReference type="OrthoDB" id="9805006at2"/>
<protein>
    <recommendedName>
        <fullName evidence="3">Ribosome maturation factor RimP</fullName>
    </recommendedName>
</protein>
<dbReference type="SUPFAM" id="SSF75420">
    <property type="entry name" value="YhbC-like, N-terminal domain"/>
    <property type="match status" value="1"/>
</dbReference>
<dbReference type="STRING" id="1318466.BN85404500"/>
<comment type="similarity">
    <text evidence="3">Belongs to the RimP family.</text>
</comment>
<dbReference type="GO" id="GO:0006412">
    <property type="term" value="P:translation"/>
    <property type="evidence" value="ECO:0007669"/>
    <property type="project" value="TreeGrafter"/>
</dbReference>
<dbReference type="InterPro" id="IPR003728">
    <property type="entry name" value="Ribosome_maturation_RimP"/>
</dbReference>
<dbReference type="Gene3D" id="3.30.300.70">
    <property type="entry name" value="RimP-like superfamily, N-terminal"/>
    <property type="match status" value="1"/>
</dbReference>
<keyword evidence="1 3" id="KW-0963">Cytoplasm</keyword>
<evidence type="ECO:0000259" key="4">
    <source>
        <dbReference type="Pfam" id="PF02576"/>
    </source>
</evidence>
<dbReference type="HAMAP" id="MF_01077">
    <property type="entry name" value="RimP"/>
    <property type="match status" value="1"/>
</dbReference>
<proteinExistence type="inferred from homology"/>
<comment type="function">
    <text evidence="3">Required for maturation of 30S ribosomal subunits.</text>
</comment>
<dbReference type="PANTHER" id="PTHR33867:SF1">
    <property type="entry name" value="RIBOSOME MATURATION FACTOR RIMP"/>
    <property type="match status" value="1"/>
</dbReference>
<dbReference type="RefSeq" id="WP_026657034.1">
    <property type="nucleotide sequence ID" value="NC_022538.1"/>
</dbReference>
<dbReference type="PANTHER" id="PTHR33867">
    <property type="entry name" value="RIBOSOME MATURATION FACTOR RIMP"/>
    <property type="match status" value="1"/>
</dbReference>
<comment type="subcellular location">
    <subcellularLocation>
        <location evidence="3">Cytoplasm</location>
    </subcellularLocation>
</comment>
<dbReference type="InterPro" id="IPR035956">
    <property type="entry name" value="RimP_N_sf"/>
</dbReference>
<dbReference type="Proteomes" id="UP000032740">
    <property type="component" value="Chromosome"/>
</dbReference>
<name>U4KKC3_ALTPJ</name>
<dbReference type="AlphaFoldDB" id="U4KKC3"/>
<dbReference type="GO" id="GO:0005829">
    <property type="term" value="C:cytosol"/>
    <property type="evidence" value="ECO:0007669"/>
    <property type="project" value="TreeGrafter"/>
</dbReference>